<evidence type="ECO:0000313" key="3">
    <source>
        <dbReference type="Proteomes" id="UP000076532"/>
    </source>
</evidence>
<dbReference type="EMBL" id="KV417547">
    <property type="protein sequence ID" value="KZP21437.1"/>
    <property type="molecule type" value="Genomic_DNA"/>
</dbReference>
<organism evidence="2 3">
    <name type="scientific">Athelia psychrophila</name>
    <dbReference type="NCBI Taxonomy" id="1759441"/>
    <lineage>
        <taxon>Eukaryota</taxon>
        <taxon>Fungi</taxon>
        <taxon>Dikarya</taxon>
        <taxon>Basidiomycota</taxon>
        <taxon>Agaricomycotina</taxon>
        <taxon>Agaricomycetes</taxon>
        <taxon>Agaricomycetidae</taxon>
        <taxon>Atheliales</taxon>
        <taxon>Atheliaceae</taxon>
        <taxon>Athelia</taxon>
    </lineage>
</organism>
<gene>
    <name evidence="2" type="ORF">FIBSPDRAFT_1020076</name>
</gene>
<sequence>GGGNAKGDDAGKLKAITVTWLNAQYGPSDPPLRQNSKDERGLANNFTGSLLRPAVYDWDDESIRTLILDRNADYPVTAQDWPAFCYAGNTCNADDIQDGLFRGPLLVKTFKFLLTSPSSVNHEETDTSESPPPPKRKKPSTRSSVSTIIGLKSVSSRAIAYVALQLRFALSNASSWKTEDSQFDNQEFYYSIVDYFASVPVVI</sequence>
<reference evidence="2 3" key="1">
    <citation type="journal article" date="2016" name="Mol. Biol. Evol.">
        <title>Comparative Genomics of Early-Diverging Mushroom-Forming Fungi Provides Insights into the Origins of Lignocellulose Decay Capabilities.</title>
        <authorList>
            <person name="Nagy L.G."/>
            <person name="Riley R."/>
            <person name="Tritt A."/>
            <person name="Adam C."/>
            <person name="Daum C."/>
            <person name="Floudas D."/>
            <person name="Sun H."/>
            <person name="Yadav J.S."/>
            <person name="Pangilinan J."/>
            <person name="Larsson K.H."/>
            <person name="Matsuura K."/>
            <person name="Barry K."/>
            <person name="Labutti K."/>
            <person name="Kuo R."/>
            <person name="Ohm R.A."/>
            <person name="Bhattacharya S.S."/>
            <person name="Shirouzu T."/>
            <person name="Yoshinaga Y."/>
            <person name="Martin F.M."/>
            <person name="Grigoriev I.V."/>
            <person name="Hibbett D.S."/>
        </authorList>
    </citation>
    <scope>NUCLEOTIDE SEQUENCE [LARGE SCALE GENOMIC DNA]</scope>
    <source>
        <strain evidence="2 3">CBS 109695</strain>
    </source>
</reference>
<feature type="non-terminal residue" evidence="2">
    <location>
        <position position="1"/>
    </location>
</feature>
<evidence type="ECO:0000256" key="1">
    <source>
        <dbReference type="SAM" id="MobiDB-lite"/>
    </source>
</evidence>
<feature type="region of interest" description="Disordered" evidence="1">
    <location>
        <begin position="120"/>
        <end position="144"/>
    </location>
</feature>
<accession>A0A166K1X2</accession>
<keyword evidence="3" id="KW-1185">Reference proteome</keyword>
<protein>
    <submittedName>
        <fullName evidence="2">Uncharacterized protein</fullName>
    </submittedName>
</protein>
<dbReference type="OrthoDB" id="3220614at2759"/>
<dbReference type="InterPro" id="IPR046521">
    <property type="entry name" value="DUF6698"/>
</dbReference>
<evidence type="ECO:0000313" key="2">
    <source>
        <dbReference type="EMBL" id="KZP21437.1"/>
    </source>
</evidence>
<proteinExistence type="predicted"/>
<dbReference type="AlphaFoldDB" id="A0A166K1X2"/>
<dbReference type="Proteomes" id="UP000076532">
    <property type="component" value="Unassembled WGS sequence"/>
</dbReference>
<dbReference type="Pfam" id="PF20414">
    <property type="entry name" value="DUF6698"/>
    <property type="match status" value="1"/>
</dbReference>
<name>A0A166K1X2_9AGAM</name>